<proteinExistence type="predicted"/>
<evidence type="ECO:0000256" key="1">
    <source>
        <dbReference type="SAM" id="SignalP"/>
    </source>
</evidence>
<dbReference type="Proteomes" id="UP000321533">
    <property type="component" value="Chromosome"/>
</dbReference>
<feature type="signal peptide" evidence="1">
    <location>
        <begin position="1"/>
        <end position="27"/>
    </location>
</feature>
<organism evidence="2 3">
    <name type="scientific">Panacibacter ginsenosidivorans</name>
    <dbReference type="NCBI Taxonomy" id="1813871"/>
    <lineage>
        <taxon>Bacteria</taxon>
        <taxon>Pseudomonadati</taxon>
        <taxon>Bacteroidota</taxon>
        <taxon>Chitinophagia</taxon>
        <taxon>Chitinophagales</taxon>
        <taxon>Chitinophagaceae</taxon>
        <taxon>Panacibacter</taxon>
    </lineage>
</organism>
<gene>
    <name evidence="2" type="ORF">FRZ67_10580</name>
</gene>
<dbReference type="RefSeq" id="WP_147189523.1">
    <property type="nucleotide sequence ID" value="NZ_CP042435.1"/>
</dbReference>
<evidence type="ECO:0000313" key="2">
    <source>
        <dbReference type="EMBL" id="QEC67716.1"/>
    </source>
</evidence>
<accession>A0A5B8VAJ8</accession>
<keyword evidence="1" id="KW-0732">Signal</keyword>
<dbReference type="EMBL" id="CP042435">
    <property type="protein sequence ID" value="QEC67716.1"/>
    <property type="molecule type" value="Genomic_DNA"/>
</dbReference>
<protein>
    <submittedName>
        <fullName evidence="2">DUF4421 domain-containing protein</fullName>
    </submittedName>
</protein>
<dbReference type="InterPro" id="IPR025535">
    <property type="entry name" value="DUF4421"/>
</dbReference>
<dbReference type="KEGG" id="pgin:FRZ67_10580"/>
<evidence type="ECO:0000313" key="3">
    <source>
        <dbReference type="Proteomes" id="UP000321533"/>
    </source>
</evidence>
<sequence>MKNNKLYQLLTLATCLLFLMAPHQLFAQHKPGHDSIYFTTYPQRLTTRFYFSKKYTSVTFPAADKQNDLTYRANTPLTMGVGATYNNLSLNLSYGFGFLNPDDEKGKTKSIDLELHVYPYKWAIDVLGIHHKGMHIEPKGYAAVNANNYYYRPDVIMTLGGISAYRVINNDRFSYNAAMIQSEWQKRSAGSLLYGGEIYYGSIKADSSLVPVAKTSLFEQAGVDKMQFFTAGIGAGYAYTLVIEKHLFVMGSAIANIDINLSDEHNGNNQNKHTAVTPSFIYKAAVGYNSHDWVISANWAANTLWVNGESSARSYMIPTGNYRFILAKRIGIKRK</sequence>
<name>A0A5B8VAJ8_9BACT</name>
<dbReference type="Pfam" id="PF14391">
    <property type="entry name" value="DUF4421"/>
    <property type="match status" value="1"/>
</dbReference>
<reference evidence="2 3" key="1">
    <citation type="journal article" date="2016" name="Int. J. Syst. Evol. Microbiol.">
        <title>Panacibacter ginsenosidivorans gen. nov., sp. nov., with ginsenoside converting activity isolated from soil of a ginseng field.</title>
        <authorList>
            <person name="Siddiqi M.Z."/>
            <person name="Muhammad Shafi S."/>
            <person name="Choi K.D."/>
            <person name="Im W.T."/>
        </authorList>
    </citation>
    <scope>NUCLEOTIDE SEQUENCE [LARGE SCALE GENOMIC DNA]</scope>
    <source>
        <strain evidence="2 3">Gsoil1550</strain>
    </source>
</reference>
<dbReference type="AlphaFoldDB" id="A0A5B8VAJ8"/>
<feature type="chain" id="PRO_5022926479" evidence="1">
    <location>
        <begin position="28"/>
        <end position="335"/>
    </location>
</feature>
<dbReference type="OrthoDB" id="669053at2"/>
<keyword evidence="3" id="KW-1185">Reference proteome</keyword>